<evidence type="ECO:0000256" key="6">
    <source>
        <dbReference type="ARBA" id="ARBA00022842"/>
    </source>
</evidence>
<organism evidence="12 13">
    <name type="scientific">Pseudonocardia acidicola</name>
    <dbReference type="NCBI Taxonomy" id="2724939"/>
    <lineage>
        <taxon>Bacteria</taxon>
        <taxon>Bacillati</taxon>
        <taxon>Actinomycetota</taxon>
        <taxon>Actinomycetes</taxon>
        <taxon>Pseudonocardiales</taxon>
        <taxon>Pseudonocardiaceae</taxon>
        <taxon>Pseudonocardia</taxon>
    </lineage>
</organism>
<dbReference type="SUPFAM" id="SSF55811">
    <property type="entry name" value="Nudix"/>
    <property type="match status" value="1"/>
</dbReference>
<evidence type="ECO:0000313" key="12">
    <source>
        <dbReference type="EMBL" id="NMH99683.1"/>
    </source>
</evidence>
<dbReference type="EC" id="5.3.3.2" evidence="3 10"/>
<evidence type="ECO:0000259" key="11">
    <source>
        <dbReference type="PROSITE" id="PS51462"/>
    </source>
</evidence>
<dbReference type="PROSITE" id="PS51462">
    <property type="entry name" value="NUDIX"/>
    <property type="match status" value="1"/>
</dbReference>
<keyword evidence="6 10" id="KW-0460">Magnesium</keyword>
<accession>A0ABX1SDN3</accession>
<comment type="cofactor">
    <cofactor evidence="10">
        <name>Mg(2+)</name>
        <dbReference type="ChEBI" id="CHEBI:18420"/>
    </cofactor>
    <text evidence="10">Binds 1 Mg(2+) ion per subunit. The magnesium ion binds only when substrate is bound.</text>
</comment>
<dbReference type="InterPro" id="IPR011876">
    <property type="entry name" value="IsopentenylPP_isomerase_typ1"/>
</dbReference>
<gene>
    <name evidence="10 12" type="primary">idi</name>
    <name evidence="12" type="ORF">HF526_20530</name>
</gene>
<comment type="caution">
    <text evidence="12">The sequence shown here is derived from an EMBL/GenBank/DDBJ whole genome shotgun (WGS) entry which is preliminary data.</text>
</comment>
<evidence type="ECO:0000256" key="8">
    <source>
        <dbReference type="ARBA" id="ARBA00023229"/>
    </source>
</evidence>
<dbReference type="Gene3D" id="3.90.79.10">
    <property type="entry name" value="Nucleoside Triphosphate Pyrophosphohydrolase"/>
    <property type="match status" value="1"/>
</dbReference>
<evidence type="ECO:0000256" key="7">
    <source>
        <dbReference type="ARBA" id="ARBA00023211"/>
    </source>
</evidence>
<feature type="binding site" evidence="10">
    <location>
        <position position="114"/>
    </location>
    <ligand>
        <name>Mn(2+)</name>
        <dbReference type="ChEBI" id="CHEBI:29035"/>
    </ligand>
</feature>
<keyword evidence="5 10" id="KW-0479">Metal-binding</keyword>
<dbReference type="NCBIfam" id="NF002995">
    <property type="entry name" value="PRK03759.1"/>
    <property type="match status" value="1"/>
</dbReference>
<feature type="domain" description="Nudix hydrolase" evidence="11">
    <location>
        <begin position="28"/>
        <end position="162"/>
    </location>
</feature>
<comment type="cofactor">
    <cofactor evidence="10">
        <name>Mn(2+)</name>
        <dbReference type="ChEBI" id="CHEBI:29035"/>
    </cofactor>
    <text evidence="10">Binds 1 Mn(2+) ion per subunit.</text>
</comment>
<reference evidence="12 13" key="1">
    <citation type="submission" date="2020-04" db="EMBL/GenBank/DDBJ databases">
        <authorList>
            <person name="Klaysubun C."/>
            <person name="Duangmal K."/>
            <person name="Lipun K."/>
        </authorList>
    </citation>
    <scope>NUCLEOTIDE SEQUENCE [LARGE SCALE GENOMIC DNA]</scope>
    <source>
        <strain evidence="12 13">K10HN5</strain>
    </source>
</reference>
<comment type="similarity">
    <text evidence="2 10">Belongs to the IPP isomerase type 1 family.</text>
</comment>
<dbReference type="Pfam" id="PF00293">
    <property type="entry name" value="NUDIX"/>
    <property type="match status" value="1"/>
</dbReference>
<keyword evidence="4 10" id="KW-0963">Cytoplasm</keyword>
<dbReference type="PANTHER" id="PTHR10885">
    <property type="entry name" value="ISOPENTENYL-DIPHOSPHATE DELTA-ISOMERASE"/>
    <property type="match status" value="1"/>
</dbReference>
<dbReference type="GO" id="GO:0004452">
    <property type="term" value="F:isopentenyl-diphosphate delta-isomerase activity"/>
    <property type="evidence" value="ECO:0007669"/>
    <property type="project" value="UniProtKB-EC"/>
</dbReference>
<evidence type="ECO:0000313" key="13">
    <source>
        <dbReference type="Proteomes" id="UP000820669"/>
    </source>
</evidence>
<feature type="active site" evidence="10">
    <location>
        <position position="65"/>
    </location>
</feature>
<evidence type="ECO:0000256" key="9">
    <source>
        <dbReference type="ARBA" id="ARBA00023235"/>
    </source>
</evidence>
<dbReference type="HAMAP" id="MF_00202">
    <property type="entry name" value="Idi"/>
    <property type="match status" value="1"/>
</dbReference>
<protein>
    <recommendedName>
        <fullName evidence="3 10">Isopentenyl-diphosphate Delta-isomerase</fullName>
        <shortName evidence="10">IPP isomerase</shortName>
        <ecNumber evidence="3 10">5.3.3.2</ecNumber>
    </recommendedName>
    <alternativeName>
        <fullName evidence="10">IPP:DMAPP isomerase</fullName>
    </alternativeName>
    <alternativeName>
        <fullName evidence="10">Isopentenyl pyrophosphate isomerase</fullName>
    </alternativeName>
</protein>
<comment type="subcellular location">
    <subcellularLocation>
        <location evidence="10">Cytoplasm</location>
    </subcellularLocation>
</comment>
<sequence>MEQVVLLTESGHALGVLDKAAVHHRDTPLHLAFSCYVFDSRGRLLITQRARGKKTWPGVWTNSCCGHPGPGESLTDSVRRRLRQELRIQPTEITLILPRFRYRAVMPNGIAENEMCPVFRAYTESEPRPDSSEVDGFDWVDWSDLADQVRNGRRDVSPWCIEQVTELISLGPDPRQWSPGDVDALPPAARAVEIR</sequence>
<comment type="function">
    <text evidence="10">Catalyzes the 1,3-allylic rearrangement of the homoallylic substrate isopentenyl (IPP) to its highly electrophilic allylic isomer, dimethylallyl diphosphate (DMAPP).</text>
</comment>
<keyword evidence="9 10" id="KW-0413">Isomerase</keyword>
<evidence type="ECO:0000256" key="10">
    <source>
        <dbReference type="HAMAP-Rule" id="MF_00202"/>
    </source>
</evidence>
<feature type="active site" evidence="10">
    <location>
        <position position="114"/>
    </location>
</feature>
<evidence type="ECO:0000256" key="1">
    <source>
        <dbReference type="ARBA" id="ARBA00004826"/>
    </source>
</evidence>
<keyword evidence="13" id="KW-1185">Reference proteome</keyword>
<feature type="binding site" evidence="10">
    <location>
        <position position="85"/>
    </location>
    <ligand>
        <name>Mg(2+)</name>
        <dbReference type="ChEBI" id="CHEBI:18420"/>
    </ligand>
</feature>
<comment type="catalytic activity">
    <reaction evidence="10">
        <text>isopentenyl diphosphate = dimethylallyl diphosphate</text>
        <dbReference type="Rhea" id="RHEA:23284"/>
        <dbReference type="ChEBI" id="CHEBI:57623"/>
        <dbReference type="ChEBI" id="CHEBI:128769"/>
        <dbReference type="EC" id="5.3.3.2"/>
    </reaction>
</comment>
<comment type="pathway">
    <text evidence="1 10">Isoprenoid biosynthesis; dimethylallyl diphosphate biosynthesis; dimethylallyl diphosphate from isopentenyl diphosphate: step 1/1.</text>
</comment>
<dbReference type="Proteomes" id="UP000820669">
    <property type="component" value="Unassembled WGS sequence"/>
</dbReference>
<evidence type="ECO:0000256" key="5">
    <source>
        <dbReference type="ARBA" id="ARBA00022723"/>
    </source>
</evidence>
<feature type="binding site" evidence="10">
    <location>
        <position position="30"/>
    </location>
    <ligand>
        <name>Mn(2+)</name>
        <dbReference type="ChEBI" id="CHEBI:29035"/>
    </ligand>
</feature>
<feature type="binding site" evidence="10">
    <location>
        <position position="67"/>
    </location>
    <ligand>
        <name>Mn(2+)</name>
        <dbReference type="ChEBI" id="CHEBI:29035"/>
    </ligand>
</feature>
<dbReference type="InterPro" id="IPR056375">
    <property type="entry name" value="Idi_bact"/>
</dbReference>
<dbReference type="PANTHER" id="PTHR10885:SF0">
    <property type="entry name" value="ISOPENTENYL-DIPHOSPHATE DELTA-ISOMERASE"/>
    <property type="match status" value="1"/>
</dbReference>
<keyword evidence="8 10" id="KW-0414">Isoprene biosynthesis</keyword>
<feature type="binding site" evidence="10">
    <location>
        <position position="23"/>
    </location>
    <ligand>
        <name>Mn(2+)</name>
        <dbReference type="ChEBI" id="CHEBI:29035"/>
    </ligand>
</feature>
<dbReference type="EMBL" id="JAAXLA010000040">
    <property type="protein sequence ID" value="NMH99683.1"/>
    <property type="molecule type" value="Genomic_DNA"/>
</dbReference>
<feature type="binding site" evidence="10">
    <location>
        <position position="112"/>
    </location>
    <ligand>
        <name>Mn(2+)</name>
        <dbReference type="ChEBI" id="CHEBI:29035"/>
    </ligand>
</feature>
<proteinExistence type="inferred from homology"/>
<dbReference type="CDD" id="cd02885">
    <property type="entry name" value="NUDIX_IPP_Isomerase"/>
    <property type="match status" value="1"/>
</dbReference>
<keyword evidence="7 10" id="KW-0464">Manganese</keyword>
<dbReference type="InterPro" id="IPR015797">
    <property type="entry name" value="NUDIX_hydrolase-like_dom_sf"/>
</dbReference>
<evidence type="ECO:0000256" key="2">
    <source>
        <dbReference type="ARBA" id="ARBA00007579"/>
    </source>
</evidence>
<evidence type="ECO:0000256" key="3">
    <source>
        <dbReference type="ARBA" id="ARBA00012057"/>
    </source>
</evidence>
<evidence type="ECO:0000256" key="4">
    <source>
        <dbReference type="ARBA" id="ARBA00022490"/>
    </source>
</evidence>
<dbReference type="NCBIfam" id="TIGR02150">
    <property type="entry name" value="IPP_isom_1"/>
    <property type="match status" value="1"/>
</dbReference>
<dbReference type="PIRSF" id="PIRSF018427">
    <property type="entry name" value="Isopntndiph_ism"/>
    <property type="match status" value="1"/>
</dbReference>
<dbReference type="RefSeq" id="WP_169383161.1">
    <property type="nucleotide sequence ID" value="NZ_JAAXLA010000040.1"/>
</dbReference>
<name>A0ABX1SDN3_9PSEU</name>
<dbReference type="InterPro" id="IPR000086">
    <property type="entry name" value="NUDIX_hydrolase_dom"/>
</dbReference>